<evidence type="ECO:0000256" key="1">
    <source>
        <dbReference type="SAM" id="MobiDB-lite"/>
    </source>
</evidence>
<reference evidence="2" key="1">
    <citation type="submission" date="2020-11" db="EMBL/GenBank/DDBJ databases">
        <authorList>
            <person name="Tran Van P."/>
        </authorList>
    </citation>
    <scope>NUCLEOTIDE SEQUENCE</scope>
</reference>
<protein>
    <submittedName>
        <fullName evidence="2">Uncharacterized protein</fullName>
    </submittedName>
</protein>
<evidence type="ECO:0000313" key="2">
    <source>
        <dbReference type="EMBL" id="CAD7277929.1"/>
    </source>
</evidence>
<evidence type="ECO:0000313" key="3">
    <source>
        <dbReference type="Proteomes" id="UP000678499"/>
    </source>
</evidence>
<dbReference type="EMBL" id="CAJPEX010001063">
    <property type="protein sequence ID" value="CAG0918081.1"/>
    <property type="molecule type" value="Genomic_DNA"/>
</dbReference>
<feature type="compositionally biased region" description="Polar residues" evidence="1">
    <location>
        <begin position="1"/>
        <end position="16"/>
    </location>
</feature>
<feature type="region of interest" description="Disordered" evidence="1">
    <location>
        <begin position="1"/>
        <end position="23"/>
    </location>
</feature>
<dbReference type="EMBL" id="OA883100">
    <property type="protein sequence ID" value="CAD7277929.1"/>
    <property type="molecule type" value="Genomic_DNA"/>
</dbReference>
<proteinExistence type="predicted"/>
<organism evidence="2">
    <name type="scientific">Notodromas monacha</name>
    <dbReference type="NCBI Taxonomy" id="399045"/>
    <lineage>
        <taxon>Eukaryota</taxon>
        <taxon>Metazoa</taxon>
        <taxon>Ecdysozoa</taxon>
        <taxon>Arthropoda</taxon>
        <taxon>Crustacea</taxon>
        <taxon>Oligostraca</taxon>
        <taxon>Ostracoda</taxon>
        <taxon>Podocopa</taxon>
        <taxon>Podocopida</taxon>
        <taxon>Cypridocopina</taxon>
        <taxon>Cypridoidea</taxon>
        <taxon>Cyprididae</taxon>
        <taxon>Notodromas</taxon>
    </lineage>
</organism>
<keyword evidence="3" id="KW-1185">Reference proteome</keyword>
<sequence>MRHIRPSTTQKITSPTNEEDSGVESDCLCHILQTDLHQWIPHDKTDKPLDDVMMGNYLRQALEIMQLSTSGVNNLGFMPVWPQPLPPPSPPQFAAEELQIQCRHQSLPSPSFRSWQKQ</sequence>
<accession>A0A7R9GEH9</accession>
<gene>
    <name evidence="2" type="ORF">NMOB1V02_LOCUS5648</name>
</gene>
<dbReference type="AlphaFoldDB" id="A0A7R9GEH9"/>
<dbReference type="OrthoDB" id="40134at2759"/>
<dbReference type="Proteomes" id="UP000678499">
    <property type="component" value="Unassembled WGS sequence"/>
</dbReference>
<name>A0A7R9GEH9_9CRUS</name>